<sequence>MNPFAAIQRTPGSVNAPSTSRRFKITLNNPDGVNKHSIRRFTLTQPTYEALVSALQSDSTLDSTLDTLNITYLDEDSDTVSVCSQMEMEEMLLELGNVELVKLEVHVVRRSQANTSTHEPSTTPATPQPQPQTVASQDTVHSAHGCDICRTIPIKGHRFHCLSCKDYDVCATCFTAHIKSKHPIGHKFEVIGHVKGETLGGDFQIQEPPKMAHVPIVEKIICDACAEELPRASDNKTHYQSTDKKHHLCPRCYPHRSLLGISANVIFNKQQTPPSYAESTSPDTTPLNDFSKSKYKDQLKILESMHLLKDMAAAEKVLESFGGNLPKTVNTLLGDNK</sequence>
<dbReference type="InterPro" id="IPR052260">
    <property type="entry name" value="Autophagy_Rcpt_SigReg"/>
</dbReference>
<feature type="domain" description="ZZ-type" evidence="6">
    <location>
        <begin position="141"/>
        <end position="196"/>
    </location>
</feature>
<dbReference type="PROSITE" id="PS01357">
    <property type="entry name" value="ZF_ZZ_1"/>
    <property type="match status" value="1"/>
</dbReference>
<dbReference type="PROSITE" id="PS50135">
    <property type="entry name" value="ZF_ZZ_2"/>
    <property type="match status" value="1"/>
</dbReference>
<name>A0A7S1KTT7_9EUKA</name>
<gene>
    <name evidence="7" type="ORF">PCOS0759_LOCUS7886</name>
</gene>
<dbReference type="GO" id="GO:0035973">
    <property type="term" value="P:aggrephagy"/>
    <property type="evidence" value="ECO:0007669"/>
    <property type="project" value="TreeGrafter"/>
</dbReference>
<evidence type="ECO:0000256" key="1">
    <source>
        <dbReference type="ARBA" id="ARBA00022723"/>
    </source>
</evidence>
<dbReference type="Pfam" id="PF00569">
    <property type="entry name" value="ZZ"/>
    <property type="match status" value="1"/>
</dbReference>
<dbReference type="SMART" id="SM00666">
    <property type="entry name" value="PB1"/>
    <property type="match status" value="1"/>
</dbReference>
<dbReference type="AlphaFoldDB" id="A0A7S1KTT7"/>
<dbReference type="CDD" id="cd02249">
    <property type="entry name" value="ZZ"/>
    <property type="match status" value="1"/>
</dbReference>
<protein>
    <recommendedName>
        <fullName evidence="6">ZZ-type domain-containing protein</fullName>
    </recommendedName>
</protein>
<reference evidence="7" key="1">
    <citation type="submission" date="2021-01" db="EMBL/GenBank/DDBJ databases">
        <authorList>
            <person name="Corre E."/>
            <person name="Pelletier E."/>
            <person name="Niang G."/>
            <person name="Scheremetjew M."/>
            <person name="Finn R."/>
            <person name="Kale V."/>
            <person name="Holt S."/>
            <person name="Cochrane G."/>
            <person name="Meng A."/>
            <person name="Brown T."/>
            <person name="Cohen L."/>
        </authorList>
    </citation>
    <scope>NUCLEOTIDE SEQUENCE</scope>
    <source>
        <strain evidence="7">WS</strain>
    </source>
</reference>
<dbReference type="SUPFAM" id="SSF54277">
    <property type="entry name" value="CAD &amp; PB1 domains"/>
    <property type="match status" value="1"/>
</dbReference>
<evidence type="ECO:0000256" key="3">
    <source>
        <dbReference type="ARBA" id="ARBA00022833"/>
    </source>
</evidence>
<feature type="region of interest" description="Disordered" evidence="5">
    <location>
        <begin position="112"/>
        <end position="133"/>
    </location>
</feature>
<feature type="compositionally biased region" description="Low complexity" evidence="5">
    <location>
        <begin position="120"/>
        <end position="133"/>
    </location>
</feature>
<dbReference type="GO" id="GO:0016235">
    <property type="term" value="C:aggresome"/>
    <property type="evidence" value="ECO:0007669"/>
    <property type="project" value="TreeGrafter"/>
</dbReference>
<dbReference type="PANTHER" id="PTHR15090:SF0">
    <property type="entry name" value="SEQUESTOSOME-1"/>
    <property type="match status" value="1"/>
</dbReference>
<dbReference type="EMBL" id="HBGD01009588">
    <property type="protein sequence ID" value="CAD9084632.1"/>
    <property type="molecule type" value="Transcribed_RNA"/>
</dbReference>
<dbReference type="GO" id="GO:0070530">
    <property type="term" value="F:K63-linked polyubiquitin modification-dependent protein binding"/>
    <property type="evidence" value="ECO:0007669"/>
    <property type="project" value="TreeGrafter"/>
</dbReference>
<dbReference type="GO" id="GO:0007032">
    <property type="term" value="P:endosome organization"/>
    <property type="evidence" value="ECO:0007669"/>
    <property type="project" value="TreeGrafter"/>
</dbReference>
<dbReference type="PANTHER" id="PTHR15090">
    <property type="entry name" value="SEQUESTOSOME 1-RELATED"/>
    <property type="match status" value="1"/>
</dbReference>
<dbReference type="Pfam" id="PF00564">
    <property type="entry name" value="PB1"/>
    <property type="match status" value="1"/>
</dbReference>
<dbReference type="Gene3D" id="3.10.20.90">
    <property type="entry name" value="Phosphatidylinositol 3-kinase Catalytic Subunit, Chain A, domain 1"/>
    <property type="match status" value="1"/>
</dbReference>
<dbReference type="SMART" id="SM00291">
    <property type="entry name" value="ZnF_ZZ"/>
    <property type="match status" value="1"/>
</dbReference>
<proteinExistence type="predicted"/>
<evidence type="ECO:0000256" key="5">
    <source>
        <dbReference type="SAM" id="MobiDB-lite"/>
    </source>
</evidence>
<evidence type="ECO:0000313" key="7">
    <source>
        <dbReference type="EMBL" id="CAD9084632.1"/>
    </source>
</evidence>
<dbReference type="GO" id="GO:0005080">
    <property type="term" value="F:protein kinase C binding"/>
    <property type="evidence" value="ECO:0007669"/>
    <property type="project" value="TreeGrafter"/>
</dbReference>
<keyword evidence="2 4" id="KW-0863">Zinc-finger</keyword>
<dbReference type="Gene3D" id="3.30.60.90">
    <property type="match status" value="1"/>
</dbReference>
<evidence type="ECO:0000256" key="4">
    <source>
        <dbReference type="PROSITE-ProRule" id="PRU00228"/>
    </source>
</evidence>
<dbReference type="GO" id="GO:0008270">
    <property type="term" value="F:zinc ion binding"/>
    <property type="evidence" value="ECO:0007669"/>
    <property type="project" value="UniProtKB-KW"/>
</dbReference>
<dbReference type="GO" id="GO:0044753">
    <property type="term" value="C:amphisome"/>
    <property type="evidence" value="ECO:0007669"/>
    <property type="project" value="TreeGrafter"/>
</dbReference>
<evidence type="ECO:0000256" key="2">
    <source>
        <dbReference type="ARBA" id="ARBA00022771"/>
    </source>
</evidence>
<organism evidence="7">
    <name type="scientific">Percolomonas cosmopolitus</name>
    <dbReference type="NCBI Taxonomy" id="63605"/>
    <lineage>
        <taxon>Eukaryota</taxon>
        <taxon>Discoba</taxon>
        <taxon>Heterolobosea</taxon>
        <taxon>Tetramitia</taxon>
        <taxon>Eutetramitia</taxon>
        <taxon>Percolomonadidae</taxon>
        <taxon>Percolomonas</taxon>
    </lineage>
</organism>
<keyword evidence="3" id="KW-0862">Zinc</keyword>
<dbReference type="InterPro" id="IPR043145">
    <property type="entry name" value="Znf_ZZ_sf"/>
</dbReference>
<dbReference type="GO" id="GO:0000423">
    <property type="term" value="P:mitophagy"/>
    <property type="evidence" value="ECO:0007669"/>
    <property type="project" value="TreeGrafter"/>
</dbReference>
<dbReference type="SUPFAM" id="SSF57850">
    <property type="entry name" value="RING/U-box"/>
    <property type="match status" value="1"/>
</dbReference>
<dbReference type="InterPro" id="IPR000433">
    <property type="entry name" value="Znf_ZZ"/>
</dbReference>
<keyword evidence="1" id="KW-0479">Metal-binding</keyword>
<dbReference type="InterPro" id="IPR000270">
    <property type="entry name" value="PB1_dom"/>
</dbReference>
<evidence type="ECO:0000259" key="6">
    <source>
        <dbReference type="PROSITE" id="PS50135"/>
    </source>
</evidence>
<accession>A0A7S1KTT7</accession>